<dbReference type="Proteomes" id="UP000821865">
    <property type="component" value="Chromosome 9"/>
</dbReference>
<evidence type="ECO:0000313" key="1">
    <source>
        <dbReference type="EMBL" id="KAH7932725.1"/>
    </source>
</evidence>
<protein>
    <submittedName>
        <fullName evidence="1">Uncharacterized protein</fullName>
    </submittedName>
</protein>
<keyword evidence="2" id="KW-1185">Reference proteome</keyword>
<name>A0ACB8C0A9_DERSI</name>
<dbReference type="EMBL" id="CM023478">
    <property type="protein sequence ID" value="KAH7932725.1"/>
    <property type="molecule type" value="Genomic_DNA"/>
</dbReference>
<comment type="caution">
    <text evidence="1">The sequence shown here is derived from an EMBL/GenBank/DDBJ whole genome shotgun (WGS) entry which is preliminary data.</text>
</comment>
<accession>A0ACB8C0A9</accession>
<sequence length="429" mass="47826">MPSVYWSKQSFPDHAGVVYCTAVLTSTAEVLSEKVVMFSESQSATCFKVLARGVLIKEGAVQSKTEAEDVLRKTASMQLCAGAVRHEDYDEALFTTKLTDHVLTRQGLYFSRNFLGHVPKQGMPCVSCLYLRRALLTRRSRAQHKITKARHNIAQRLKTAPTRNKTNKDMDSTSERANWSEDETITLITLWEEKLAGLRGQKRNGKIYASITAALATYGIIRTRAQVHSKIENLRSKYRAFSKKKRTTGSGAVPWPFYWRIHKFLGSLPGNDPTLAVESGCGDLSVSQLIRSMETGEDLEDVLENEPALSSTLNTVDTELLVVAPLSHEQQGPETSSTAAYVPSQLPSELCPAQSGAAAAKPAASRKRVRAGHDSAVLEMVKEQKMFRTMWRECKEQELQLQNEHLKLQKEAAVREDKLIDILGKFLAQ</sequence>
<gene>
    <name evidence="1" type="ORF">HPB49_001781</name>
</gene>
<organism evidence="1 2">
    <name type="scientific">Dermacentor silvarum</name>
    <name type="common">Tick</name>
    <dbReference type="NCBI Taxonomy" id="543639"/>
    <lineage>
        <taxon>Eukaryota</taxon>
        <taxon>Metazoa</taxon>
        <taxon>Ecdysozoa</taxon>
        <taxon>Arthropoda</taxon>
        <taxon>Chelicerata</taxon>
        <taxon>Arachnida</taxon>
        <taxon>Acari</taxon>
        <taxon>Parasitiformes</taxon>
        <taxon>Ixodida</taxon>
        <taxon>Ixodoidea</taxon>
        <taxon>Ixodidae</taxon>
        <taxon>Rhipicephalinae</taxon>
        <taxon>Dermacentor</taxon>
    </lineage>
</organism>
<proteinExistence type="predicted"/>
<reference evidence="1" key="1">
    <citation type="submission" date="2020-05" db="EMBL/GenBank/DDBJ databases">
        <title>Large-scale comparative analyses of tick genomes elucidate their genetic diversity and vector capacities.</title>
        <authorList>
            <person name="Jia N."/>
            <person name="Wang J."/>
            <person name="Shi W."/>
            <person name="Du L."/>
            <person name="Sun Y."/>
            <person name="Zhan W."/>
            <person name="Jiang J."/>
            <person name="Wang Q."/>
            <person name="Zhang B."/>
            <person name="Ji P."/>
            <person name="Sakyi L.B."/>
            <person name="Cui X."/>
            <person name="Yuan T."/>
            <person name="Jiang B."/>
            <person name="Yang W."/>
            <person name="Lam T.T.-Y."/>
            <person name="Chang Q."/>
            <person name="Ding S."/>
            <person name="Wang X."/>
            <person name="Zhu J."/>
            <person name="Ruan X."/>
            <person name="Zhao L."/>
            <person name="Wei J."/>
            <person name="Que T."/>
            <person name="Du C."/>
            <person name="Cheng J."/>
            <person name="Dai P."/>
            <person name="Han X."/>
            <person name="Huang E."/>
            <person name="Gao Y."/>
            <person name="Liu J."/>
            <person name="Shao H."/>
            <person name="Ye R."/>
            <person name="Li L."/>
            <person name="Wei W."/>
            <person name="Wang X."/>
            <person name="Wang C."/>
            <person name="Yang T."/>
            <person name="Huo Q."/>
            <person name="Li W."/>
            <person name="Guo W."/>
            <person name="Chen H."/>
            <person name="Zhou L."/>
            <person name="Ni X."/>
            <person name="Tian J."/>
            <person name="Zhou Y."/>
            <person name="Sheng Y."/>
            <person name="Liu T."/>
            <person name="Pan Y."/>
            <person name="Xia L."/>
            <person name="Li J."/>
            <person name="Zhao F."/>
            <person name="Cao W."/>
        </authorList>
    </citation>
    <scope>NUCLEOTIDE SEQUENCE</scope>
    <source>
        <strain evidence="1">Dsil-2018</strain>
    </source>
</reference>
<evidence type="ECO:0000313" key="2">
    <source>
        <dbReference type="Proteomes" id="UP000821865"/>
    </source>
</evidence>